<dbReference type="AlphaFoldDB" id="A0A0A1VXY6"/>
<dbReference type="Pfam" id="PF03683">
    <property type="entry name" value="UPF0175"/>
    <property type="match status" value="1"/>
</dbReference>
<evidence type="ECO:0000313" key="2">
    <source>
        <dbReference type="Proteomes" id="UP000030321"/>
    </source>
</evidence>
<gene>
    <name evidence="1" type="ORF">N44_02918</name>
</gene>
<protein>
    <submittedName>
        <fullName evidence="1">Uncharacterized protein</fullName>
    </submittedName>
</protein>
<name>A0A0A1VXY6_MICAE</name>
<sequence length="84" mass="9686">MTLQLTINYPENLPDFLQKMREEFEREATWAMVVKLFEMKRISSGMAANLLGVDRVNFLLRLTDFGVGMIDLTEEELLSDLESA</sequence>
<reference evidence="2" key="1">
    <citation type="journal article" date="2015" name="Genome">
        <title>Whole Genome Sequence of the Non-Microcystin-Producing Microcystis aeruginosa Strain NIES-44.</title>
        <authorList>
            <person name="Okano K."/>
            <person name="Miyata N."/>
            <person name="Ozaki Y."/>
        </authorList>
    </citation>
    <scope>NUCLEOTIDE SEQUENCE [LARGE SCALE GENOMIC DNA]</scope>
    <source>
        <strain evidence="2">NIES-44</strain>
    </source>
</reference>
<proteinExistence type="predicted"/>
<comment type="caution">
    <text evidence="1">The sequence shown here is derived from an EMBL/GenBank/DDBJ whole genome shotgun (WGS) entry which is preliminary data.</text>
</comment>
<dbReference type="Proteomes" id="UP000030321">
    <property type="component" value="Unassembled WGS sequence"/>
</dbReference>
<accession>A0A0A1VXY6</accession>
<evidence type="ECO:0000313" key="1">
    <source>
        <dbReference type="EMBL" id="GAL94338.1"/>
    </source>
</evidence>
<dbReference type="EMBL" id="BBPA01000053">
    <property type="protein sequence ID" value="GAL94338.1"/>
    <property type="molecule type" value="Genomic_DNA"/>
</dbReference>
<dbReference type="RefSeq" id="WP_045360338.1">
    <property type="nucleotide sequence ID" value="NZ_BBPA01000053.1"/>
</dbReference>
<dbReference type="InterPro" id="IPR005368">
    <property type="entry name" value="UPF0175"/>
</dbReference>
<organism evidence="1 2">
    <name type="scientific">Microcystis aeruginosa NIES-44</name>
    <dbReference type="NCBI Taxonomy" id="449439"/>
    <lineage>
        <taxon>Bacteria</taxon>
        <taxon>Bacillati</taxon>
        <taxon>Cyanobacteriota</taxon>
        <taxon>Cyanophyceae</taxon>
        <taxon>Oscillatoriophycideae</taxon>
        <taxon>Chroococcales</taxon>
        <taxon>Microcystaceae</taxon>
        <taxon>Microcystis</taxon>
    </lineage>
</organism>